<dbReference type="Pfam" id="PF00916">
    <property type="entry name" value="Sulfate_transp"/>
    <property type="match status" value="1"/>
</dbReference>
<keyword evidence="3 6" id="KW-1133">Transmembrane helix</keyword>
<dbReference type="EMBL" id="CM008970">
    <property type="protein sequence ID" value="PNW79117.1"/>
    <property type="molecule type" value="Genomic_DNA"/>
</dbReference>
<proteinExistence type="predicted"/>
<feature type="compositionally biased region" description="Low complexity" evidence="5">
    <location>
        <begin position="1140"/>
        <end position="1152"/>
    </location>
</feature>
<evidence type="ECO:0000313" key="9">
    <source>
        <dbReference type="EMBL" id="PNW79117.1"/>
    </source>
</evidence>
<feature type="transmembrane region" description="Helical" evidence="6">
    <location>
        <begin position="644"/>
        <end position="661"/>
    </location>
</feature>
<feature type="domain" description="Rhodanese" evidence="7">
    <location>
        <begin position="77"/>
        <end position="188"/>
    </location>
</feature>
<evidence type="ECO:0000259" key="8">
    <source>
        <dbReference type="PROSITE" id="PS50801"/>
    </source>
</evidence>
<feature type="domain" description="STAS" evidence="8">
    <location>
        <begin position="835"/>
        <end position="939"/>
    </location>
</feature>
<feature type="transmembrane region" description="Helical" evidence="6">
    <location>
        <begin position="681"/>
        <end position="708"/>
    </location>
</feature>
<dbReference type="OMA" id="WIMAGSA"/>
<accession>A0A2K3DF23</accession>
<dbReference type="CDD" id="cd07042">
    <property type="entry name" value="STAS_SulP_like_sulfate_transporter"/>
    <property type="match status" value="1"/>
</dbReference>
<dbReference type="Pfam" id="PF00581">
    <property type="entry name" value="Rhodanese"/>
    <property type="match status" value="1"/>
</dbReference>
<feature type="transmembrane region" description="Helical" evidence="6">
    <location>
        <begin position="376"/>
        <end position="400"/>
    </location>
</feature>
<dbReference type="InterPro" id="IPR036513">
    <property type="entry name" value="STAS_dom_sf"/>
</dbReference>
<dbReference type="GO" id="GO:0055085">
    <property type="term" value="P:transmembrane transport"/>
    <property type="evidence" value="ECO:0000318"/>
    <property type="project" value="GO_Central"/>
</dbReference>
<keyword evidence="2 6" id="KW-0812">Transmembrane</keyword>
<keyword evidence="4 6" id="KW-0472">Membrane</keyword>
<gene>
    <name evidence="9" type="ORF">CHLRE_09g401293v5</name>
</gene>
<dbReference type="STRING" id="3055.A0A2K3DF23"/>
<dbReference type="InParanoid" id="A0A2K3DF23"/>
<evidence type="ECO:0000256" key="4">
    <source>
        <dbReference type="ARBA" id="ARBA00023136"/>
    </source>
</evidence>
<dbReference type="Proteomes" id="UP000006906">
    <property type="component" value="Chromosome 9"/>
</dbReference>
<name>A0A2K3DF23_CHLRE</name>
<feature type="region of interest" description="Disordered" evidence="5">
    <location>
        <begin position="1080"/>
        <end position="1106"/>
    </location>
</feature>
<dbReference type="SUPFAM" id="SSF52091">
    <property type="entry name" value="SpoIIaa-like"/>
    <property type="match status" value="1"/>
</dbReference>
<dbReference type="PANTHER" id="PTHR11814">
    <property type="entry name" value="SULFATE TRANSPORTER"/>
    <property type="match status" value="1"/>
</dbReference>
<feature type="transmembrane region" description="Helical" evidence="6">
    <location>
        <begin position="618"/>
        <end position="637"/>
    </location>
</feature>
<dbReference type="ExpressionAtlas" id="A0A2K3DF23">
    <property type="expression patterns" value="baseline and differential"/>
</dbReference>
<dbReference type="PROSITE" id="PS50801">
    <property type="entry name" value="STAS"/>
    <property type="match status" value="1"/>
</dbReference>
<dbReference type="Pfam" id="PF01740">
    <property type="entry name" value="STAS"/>
    <property type="match status" value="1"/>
</dbReference>
<evidence type="ECO:0000259" key="7">
    <source>
        <dbReference type="PROSITE" id="PS50206"/>
    </source>
</evidence>
<protein>
    <recommendedName>
        <fullName evidence="11">STAS domain-containing protein</fullName>
    </recommendedName>
</protein>
<dbReference type="GeneID" id="5723162"/>
<dbReference type="InterPro" id="IPR011547">
    <property type="entry name" value="SLC26A/SulP_dom"/>
</dbReference>
<evidence type="ECO:0000256" key="5">
    <source>
        <dbReference type="SAM" id="MobiDB-lite"/>
    </source>
</evidence>
<feature type="region of interest" description="Disordered" evidence="5">
    <location>
        <begin position="1134"/>
        <end position="1162"/>
    </location>
</feature>
<dbReference type="InterPro" id="IPR001763">
    <property type="entry name" value="Rhodanese-like_dom"/>
</dbReference>
<dbReference type="KEGG" id="cre:CHLRE_09g401293v5"/>
<feature type="transmembrane region" description="Helical" evidence="6">
    <location>
        <begin position="305"/>
        <end position="325"/>
    </location>
</feature>
<dbReference type="OrthoDB" id="288203at2759"/>
<evidence type="ECO:0000256" key="2">
    <source>
        <dbReference type="ARBA" id="ARBA00022692"/>
    </source>
</evidence>
<evidence type="ECO:0000256" key="6">
    <source>
        <dbReference type="SAM" id="Phobius"/>
    </source>
</evidence>
<sequence length="1162" mass="115291">MTPLGETRMRPAPAASLGRKQVRVRASAMAEVIHISDTWIMAGSAALALSVPVALGSVSAGRVQSVSPSDASILLASSGNIKLVDVRSRLEVKIEGLPLSRQMRKARVIHAPFNELRGGKLRPVPSFVDDILFAPGVSDQTTFIVISSRGSETCRRAVAAISQVGKHDIYTVEGGFRAWQAAGLDTESAALMSGEFDDAGGGSVLGGSDEEAYDYYGDGSSSGSSTMTSVDVSRRSARAGSGGGAGAGAAAMGVEEMYLDGALAGAGSSGPLAALTAAVSRIPFKPKLLDVLKEGYTAADFKRDAMAGLVVGVIALALGMALGIASDSTPAVGVYTVVVGGLLASGLSGSRVTIVGPTAAFIPIVAGVAQHYGPGGLAACTAIAGALLMAMGATGMGGIIRYVPKPVVTGFTAGIATYIFSTQLKDFLGLGAPGRLPEGVPVPTEFLEKVIYLGSHLDATHVPSLAMATGCLVAIKVWPKEWAKVVPQPIMAITAGTLALLGLQALNPGVDLGIETIGSHFGSGAIPQSLPALQWPDGLTMETLPGLIYPATTIALLAAIESLLCARVSDGMIGDRHDSNTELISQGVANIACAAFGCLPATGALARTAANVRAGGRSPVSGLVHAAVVAAVVLAGAGPLAENIPLPALSAVLVIVAVNMGEWHNFTDLPKWPKNDMQLFLIAFSLTVLMDVAVAVTFGMAIALAIFVQDVSATMYVRALPPRSIITPPDHELPLLPGELAAGGAEAPASPDPYRRSSRRRAYAGGSSSQEDEDPVEGPQPTAAPALATAAAGGAVAVAPAGAAAAGGLLLSAAAAAANPAAAAAAGYLSVVPAGVVYVEVTGSLLFGAGEMLEKAVAATHTADPVQVLVLNLSRVPVVDVSGLEVLEESAAELERAGKGLVVCGLTRQPLRMMARAGFLDMVGRENVCRGVQSALDRAAAIVAAKRAAHKAAEAGLDVNATAVNGHNGHNGNGSHGSKLRVATGANGRAAAAGAAATAAAAASVAAAPTAAEVAHARGGGTAAHVRHMIGGGGGSFGGSIDLDPAPVAPASAPTTNGHVDGYSIAGIFSSLAGGAAAPSSSSSSSSSAAAGAGGAGPAAGAAAGSGEDLDWATWAAAAVPKGVQASAAGGRLQDTGLVSSGASASASSSLESADEPPVPKA</sequence>
<dbReference type="Gene3D" id="3.40.250.10">
    <property type="entry name" value="Rhodanese-like domain"/>
    <property type="match status" value="1"/>
</dbReference>
<feature type="compositionally biased region" description="Low complexity" evidence="5">
    <location>
        <begin position="1080"/>
        <end position="1091"/>
    </location>
</feature>
<evidence type="ECO:0000313" key="10">
    <source>
        <dbReference type="Proteomes" id="UP000006906"/>
    </source>
</evidence>
<dbReference type="SUPFAM" id="SSF52821">
    <property type="entry name" value="Rhodanese/Cell cycle control phosphatase"/>
    <property type="match status" value="1"/>
</dbReference>
<dbReference type="InterPro" id="IPR002645">
    <property type="entry name" value="STAS_dom"/>
</dbReference>
<dbReference type="InterPro" id="IPR001902">
    <property type="entry name" value="SLC26A/SulP_fam"/>
</dbReference>
<dbReference type="GO" id="GO:0005886">
    <property type="term" value="C:plasma membrane"/>
    <property type="evidence" value="ECO:0000318"/>
    <property type="project" value="GO_Central"/>
</dbReference>
<dbReference type="GO" id="GO:0022857">
    <property type="term" value="F:transmembrane transporter activity"/>
    <property type="evidence" value="ECO:0000318"/>
    <property type="project" value="GO_Central"/>
</dbReference>
<dbReference type="AlphaFoldDB" id="A0A2K3DF23"/>
<dbReference type="SMR" id="A0A2K3DF23"/>
<reference evidence="9 10" key="1">
    <citation type="journal article" date="2007" name="Science">
        <title>The Chlamydomonas genome reveals the evolution of key animal and plant functions.</title>
        <authorList>
            <person name="Merchant S.S."/>
            <person name="Prochnik S.E."/>
            <person name="Vallon O."/>
            <person name="Harris E.H."/>
            <person name="Karpowicz S.J."/>
            <person name="Witman G.B."/>
            <person name="Terry A."/>
            <person name="Salamov A."/>
            <person name="Fritz-Laylin L.K."/>
            <person name="Marechal-Drouard L."/>
            <person name="Marshall W.F."/>
            <person name="Qu L.H."/>
            <person name="Nelson D.R."/>
            <person name="Sanderfoot A.A."/>
            <person name="Spalding M.H."/>
            <person name="Kapitonov V.V."/>
            <person name="Ren Q."/>
            <person name="Ferris P."/>
            <person name="Lindquist E."/>
            <person name="Shapiro H."/>
            <person name="Lucas S.M."/>
            <person name="Grimwood J."/>
            <person name="Schmutz J."/>
            <person name="Cardol P."/>
            <person name="Cerutti H."/>
            <person name="Chanfreau G."/>
            <person name="Chen C.L."/>
            <person name="Cognat V."/>
            <person name="Croft M.T."/>
            <person name="Dent R."/>
            <person name="Dutcher S."/>
            <person name="Fernandez E."/>
            <person name="Fukuzawa H."/>
            <person name="Gonzalez-Ballester D."/>
            <person name="Gonzalez-Halphen D."/>
            <person name="Hallmann A."/>
            <person name="Hanikenne M."/>
            <person name="Hippler M."/>
            <person name="Inwood W."/>
            <person name="Jabbari K."/>
            <person name="Kalanon M."/>
            <person name="Kuras R."/>
            <person name="Lefebvre P.A."/>
            <person name="Lemaire S.D."/>
            <person name="Lobanov A.V."/>
            <person name="Lohr M."/>
            <person name="Manuell A."/>
            <person name="Meier I."/>
            <person name="Mets L."/>
            <person name="Mittag M."/>
            <person name="Mittelmeier T."/>
            <person name="Moroney J.V."/>
            <person name="Moseley J."/>
            <person name="Napoli C."/>
            <person name="Nedelcu A.M."/>
            <person name="Niyogi K."/>
            <person name="Novoselov S.V."/>
            <person name="Paulsen I.T."/>
            <person name="Pazour G."/>
            <person name="Purton S."/>
            <person name="Ral J.P."/>
            <person name="Riano-Pachon D.M."/>
            <person name="Riekhof W."/>
            <person name="Rymarquis L."/>
            <person name="Schroda M."/>
            <person name="Stern D."/>
            <person name="Umen J."/>
            <person name="Willows R."/>
            <person name="Wilson N."/>
            <person name="Zimmer S.L."/>
            <person name="Allmer J."/>
            <person name="Balk J."/>
            <person name="Bisova K."/>
            <person name="Chen C.J."/>
            <person name="Elias M."/>
            <person name="Gendler K."/>
            <person name="Hauser C."/>
            <person name="Lamb M.R."/>
            <person name="Ledford H."/>
            <person name="Long J.C."/>
            <person name="Minagawa J."/>
            <person name="Page M.D."/>
            <person name="Pan J."/>
            <person name="Pootakham W."/>
            <person name="Roje S."/>
            <person name="Rose A."/>
            <person name="Stahlberg E."/>
            <person name="Terauchi A.M."/>
            <person name="Yang P."/>
            <person name="Ball S."/>
            <person name="Bowler C."/>
            <person name="Dieckmann C.L."/>
            <person name="Gladyshev V.N."/>
            <person name="Green P."/>
            <person name="Jorgensen R."/>
            <person name="Mayfield S."/>
            <person name="Mueller-Roeber B."/>
            <person name="Rajamani S."/>
            <person name="Sayre R.T."/>
            <person name="Brokstein P."/>
            <person name="Dubchak I."/>
            <person name="Goodstein D."/>
            <person name="Hornick L."/>
            <person name="Huang Y.W."/>
            <person name="Jhaveri J."/>
            <person name="Luo Y."/>
            <person name="Martinez D."/>
            <person name="Ngau W.C."/>
            <person name="Otillar B."/>
            <person name="Poliakov A."/>
            <person name="Porter A."/>
            <person name="Szajkowski L."/>
            <person name="Werner G."/>
            <person name="Zhou K."/>
            <person name="Grigoriev I.V."/>
            <person name="Rokhsar D.S."/>
            <person name="Grossman A.R."/>
        </authorList>
    </citation>
    <scope>NUCLEOTIDE SEQUENCE [LARGE SCALE GENOMIC DNA]</scope>
    <source>
        <strain evidence="10">CC-503</strain>
    </source>
</reference>
<evidence type="ECO:0008006" key="11">
    <source>
        <dbReference type="Google" id="ProtNLM"/>
    </source>
</evidence>
<dbReference type="PROSITE" id="PS50206">
    <property type="entry name" value="RHODANESE_3"/>
    <property type="match status" value="1"/>
</dbReference>
<dbReference type="InterPro" id="IPR036873">
    <property type="entry name" value="Rhodanese-like_dom_sf"/>
</dbReference>
<feature type="transmembrane region" description="Helical" evidence="6">
    <location>
        <begin position="547"/>
        <end position="566"/>
    </location>
</feature>
<organism evidence="9 10">
    <name type="scientific">Chlamydomonas reinhardtii</name>
    <name type="common">Chlamydomonas smithii</name>
    <dbReference type="NCBI Taxonomy" id="3055"/>
    <lineage>
        <taxon>Eukaryota</taxon>
        <taxon>Viridiplantae</taxon>
        <taxon>Chlorophyta</taxon>
        <taxon>core chlorophytes</taxon>
        <taxon>Chlorophyceae</taxon>
        <taxon>CS clade</taxon>
        <taxon>Chlamydomonadales</taxon>
        <taxon>Chlamydomonadaceae</taxon>
        <taxon>Chlamydomonas</taxon>
    </lineage>
</organism>
<evidence type="ECO:0000256" key="1">
    <source>
        <dbReference type="ARBA" id="ARBA00004141"/>
    </source>
</evidence>
<dbReference type="CDD" id="cd00158">
    <property type="entry name" value="RHOD"/>
    <property type="match status" value="1"/>
</dbReference>
<feature type="region of interest" description="Disordered" evidence="5">
    <location>
        <begin position="742"/>
        <end position="783"/>
    </location>
</feature>
<dbReference type="SMART" id="SM00450">
    <property type="entry name" value="RHOD"/>
    <property type="match status" value="1"/>
</dbReference>
<feature type="transmembrane region" description="Helical" evidence="6">
    <location>
        <begin position="331"/>
        <end position="347"/>
    </location>
</feature>
<comment type="subcellular location">
    <subcellularLocation>
        <location evidence="1">Membrane</location>
        <topology evidence="1">Multi-pass membrane protein</topology>
    </subcellularLocation>
</comment>
<evidence type="ECO:0000256" key="3">
    <source>
        <dbReference type="ARBA" id="ARBA00022989"/>
    </source>
</evidence>
<dbReference type="Gramene" id="PNW79117">
    <property type="protein sequence ID" value="PNW79117"/>
    <property type="gene ID" value="CHLRE_09g401293v5"/>
</dbReference>
<feature type="transmembrane region" description="Helical" evidence="6">
    <location>
        <begin position="587"/>
        <end position="606"/>
    </location>
</feature>
<dbReference type="RefSeq" id="XP_042921395.1">
    <property type="nucleotide sequence ID" value="XM_043066020.1"/>
</dbReference>
<dbReference type="Gene3D" id="3.30.750.24">
    <property type="entry name" value="STAS domain"/>
    <property type="match status" value="1"/>
</dbReference>
<keyword evidence="10" id="KW-1185">Reference proteome</keyword>